<dbReference type="Gene3D" id="3.30.70.330">
    <property type="match status" value="3"/>
</dbReference>
<feature type="domain" description="RRM" evidence="4">
    <location>
        <begin position="101"/>
        <end position="218"/>
    </location>
</feature>
<keyword evidence="1 2" id="KW-0694">RNA-binding</keyword>
<dbReference type="SUPFAM" id="SSF54928">
    <property type="entry name" value="RNA-binding domain, RBD"/>
    <property type="match status" value="2"/>
</dbReference>
<dbReference type="GO" id="GO:0003723">
    <property type="term" value="F:RNA binding"/>
    <property type="evidence" value="ECO:0007669"/>
    <property type="project" value="UniProtKB-UniRule"/>
</dbReference>
<protein>
    <recommendedName>
        <fullName evidence="4">RRM domain-containing protein</fullName>
    </recommendedName>
</protein>
<dbReference type="CDD" id="cd21039">
    <property type="entry name" value="NURR"/>
    <property type="match status" value="1"/>
</dbReference>
<comment type="caution">
    <text evidence="5">The sequence shown here is derived from an EMBL/GenBank/DDBJ whole genome shotgun (WGS) entry which is preliminary data.</text>
</comment>
<dbReference type="InterPro" id="IPR012677">
    <property type="entry name" value="Nucleotide-bd_a/b_plait_sf"/>
</dbReference>
<feature type="domain" description="RRM" evidence="4">
    <location>
        <begin position="22"/>
        <end position="99"/>
    </location>
</feature>
<organism evidence="5">
    <name type="scientific">Salvia splendens</name>
    <name type="common">Scarlet sage</name>
    <dbReference type="NCBI Taxonomy" id="180675"/>
    <lineage>
        <taxon>Eukaryota</taxon>
        <taxon>Viridiplantae</taxon>
        <taxon>Streptophyta</taxon>
        <taxon>Embryophyta</taxon>
        <taxon>Tracheophyta</taxon>
        <taxon>Spermatophyta</taxon>
        <taxon>Magnoliopsida</taxon>
        <taxon>eudicotyledons</taxon>
        <taxon>Gunneridae</taxon>
        <taxon>Pentapetalae</taxon>
        <taxon>asterids</taxon>
        <taxon>lamiids</taxon>
        <taxon>Lamiales</taxon>
        <taxon>Lamiaceae</taxon>
        <taxon>Nepetoideae</taxon>
        <taxon>Mentheae</taxon>
        <taxon>Salviinae</taxon>
        <taxon>Salvia</taxon>
        <taxon>Salvia subgen. Calosphace</taxon>
        <taxon>core Calosphace</taxon>
    </lineage>
</organism>
<name>A0A8X8Z9A2_SALSN</name>
<sequence>MSQLSEQHASDHGKLITQAKGIEVFVGGLPRTIDEEKIRQAFSDCGEIVEVRMIKDQKGYSKGFCFVRFSTKESAARAVKEKTGILLDGKKIGVLPSSEQETLYFGNLNKGAAFIQYGDASTVWAWTADEFKRMVLQIFPDIESVDLSMSNDAPGQKPRNRGFAFVKFSSHAAASRSLRVGSQPEFRLGSVHPIVQWAEDSEIDAKELAKVKVAFVRNLPADAEEKYLSQLFDPYGKVERVVVSKKGSSSVGFVHFTERSDLERAVDELNGKTVRGPREGQEYVIQVEVARPMEKSKKRVREYPENTSSISDQSKILRSSIHNSHISRELEPADPYEDAVIALPLAVKERLLRILRLGIATRFDIDVNSLRTLKQLPEPIAISVLDQFMISGSASHNKSAYLAAVISEHLVDKVGPDQSLVSLLRAEDATRSEYKSFNLSNHLSSPVGSFTSHVDTTARHNIYHSSQHPDYPLSSRAMLRRAKQRGRSPYESESIPIPRTIRDEGSRSRYVPETIPIPRTILEEGSSSRFEVTPPHPRSYGRVAIQTAERHLSPPQAAPSSSYARLDPSLISDVRGGSRQQASRPQMRFDPYTGEPYKFDPFTGEPIVHPGNPEHHF</sequence>
<proteinExistence type="predicted"/>
<dbReference type="AlphaFoldDB" id="A0A8X8Z9A2"/>
<gene>
    <name evidence="5" type="ORF">SASPL_142246</name>
</gene>
<evidence type="ECO:0000259" key="4">
    <source>
        <dbReference type="PROSITE" id="PS50102"/>
    </source>
</evidence>
<feature type="domain" description="RRM" evidence="4">
    <location>
        <begin position="212"/>
        <end position="292"/>
    </location>
</feature>
<dbReference type="EMBL" id="PNBA02000016">
    <property type="protein sequence ID" value="KAG6396107.1"/>
    <property type="molecule type" value="Genomic_DNA"/>
</dbReference>
<evidence type="ECO:0000256" key="2">
    <source>
        <dbReference type="PROSITE-ProRule" id="PRU00176"/>
    </source>
</evidence>
<reference evidence="5" key="1">
    <citation type="submission" date="2018-01" db="EMBL/GenBank/DDBJ databases">
        <authorList>
            <person name="Mao J.F."/>
        </authorList>
    </citation>
    <scope>NUCLEOTIDE SEQUENCE</scope>
    <source>
        <strain evidence="5">Huo1</strain>
        <tissue evidence="5">Leaf</tissue>
    </source>
</reference>
<dbReference type="Proteomes" id="UP000298416">
    <property type="component" value="Unassembled WGS sequence"/>
</dbReference>
<dbReference type="Pfam" id="PF00076">
    <property type="entry name" value="RRM_1"/>
    <property type="match status" value="2"/>
</dbReference>
<dbReference type="CDD" id="cd00590">
    <property type="entry name" value="RRM_SF"/>
    <property type="match status" value="1"/>
</dbReference>
<evidence type="ECO:0000256" key="1">
    <source>
        <dbReference type="ARBA" id="ARBA00022884"/>
    </source>
</evidence>
<reference evidence="5" key="2">
    <citation type="submission" date="2020-08" db="EMBL/GenBank/DDBJ databases">
        <title>Plant Genome Project.</title>
        <authorList>
            <person name="Zhang R.-G."/>
        </authorList>
    </citation>
    <scope>NUCLEOTIDE SEQUENCE</scope>
    <source>
        <strain evidence="5">Huo1</strain>
        <tissue evidence="5">Leaf</tissue>
    </source>
</reference>
<accession>A0A8X8Z9A2</accession>
<evidence type="ECO:0000313" key="6">
    <source>
        <dbReference type="Proteomes" id="UP000298416"/>
    </source>
</evidence>
<dbReference type="PANTHER" id="PTHR21245">
    <property type="entry name" value="HETEROGENEOUS NUCLEAR RIBONUCLEOPROTEIN"/>
    <property type="match status" value="1"/>
</dbReference>
<feature type="region of interest" description="Disordered" evidence="3">
    <location>
        <begin position="573"/>
        <end position="617"/>
    </location>
</feature>
<dbReference type="InterPro" id="IPR000504">
    <property type="entry name" value="RRM_dom"/>
</dbReference>
<evidence type="ECO:0000256" key="3">
    <source>
        <dbReference type="SAM" id="MobiDB-lite"/>
    </source>
</evidence>
<evidence type="ECO:0000313" key="5">
    <source>
        <dbReference type="EMBL" id="KAG6396107.1"/>
    </source>
</evidence>
<dbReference type="SMART" id="SM00360">
    <property type="entry name" value="RRM"/>
    <property type="match status" value="3"/>
</dbReference>
<dbReference type="PROSITE" id="PS50102">
    <property type="entry name" value="RRM"/>
    <property type="match status" value="3"/>
</dbReference>
<dbReference type="InterPro" id="IPR041337">
    <property type="entry name" value="hnRNP_Q_AcD"/>
</dbReference>
<keyword evidence="6" id="KW-1185">Reference proteome</keyword>
<dbReference type="Pfam" id="PF18360">
    <property type="entry name" value="hnRNP_Q_AcD"/>
    <property type="match status" value="1"/>
</dbReference>
<dbReference type="InterPro" id="IPR035979">
    <property type="entry name" value="RBD_domain_sf"/>
</dbReference>